<evidence type="ECO:0000256" key="1">
    <source>
        <dbReference type="ARBA" id="ARBA00018672"/>
    </source>
</evidence>
<dbReference type="Proteomes" id="UP000247523">
    <property type="component" value="Unassembled WGS sequence"/>
</dbReference>
<evidence type="ECO:0000313" key="6">
    <source>
        <dbReference type="Proteomes" id="UP000247523"/>
    </source>
</evidence>
<dbReference type="EMBL" id="QICS01000001">
    <property type="protein sequence ID" value="PXV95479.1"/>
    <property type="molecule type" value="Genomic_DNA"/>
</dbReference>
<dbReference type="PROSITE" id="PS50110">
    <property type="entry name" value="RESPONSE_REGULATORY"/>
    <property type="match status" value="1"/>
</dbReference>
<feature type="modified residue" description="4-aspartylphosphate" evidence="3">
    <location>
        <position position="53"/>
    </location>
</feature>
<dbReference type="InterPro" id="IPR011006">
    <property type="entry name" value="CheY-like_superfamily"/>
</dbReference>
<dbReference type="SUPFAM" id="SSF52172">
    <property type="entry name" value="CheY-like"/>
    <property type="match status" value="1"/>
</dbReference>
<dbReference type="GO" id="GO:0000160">
    <property type="term" value="P:phosphorelay signal transduction system"/>
    <property type="evidence" value="ECO:0007669"/>
    <property type="project" value="InterPro"/>
</dbReference>
<dbReference type="SMART" id="SM00448">
    <property type="entry name" value="REC"/>
    <property type="match status" value="1"/>
</dbReference>
<dbReference type="Pfam" id="PF00072">
    <property type="entry name" value="Response_reg"/>
    <property type="match status" value="1"/>
</dbReference>
<dbReference type="PANTHER" id="PTHR43228:SF1">
    <property type="entry name" value="TWO-COMPONENT RESPONSE REGULATOR ARR22"/>
    <property type="match status" value="1"/>
</dbReference>
<dbReference type="InterPro" id="IPR001789">
    <property type="entry name" value="Sig_transdc_resp-reg_receiver"/>
</dbReference>
<gene>
    <name evidence="5" type="ORF">C8E03_101108</name>
</gene>
<dbReference type="RefSeq" id="WP_110289972.1">
    <property type="nucleotide sequence ID" value="NZ_QICS01000001.1"/>
</dbReference>
<dbReference type="Gene3D" id="3.40.50.2300">
    <property type="match status" value="1"/>
</dbReference>
<evidence type="ECO:0000256" key="3">
    <source>
        <dbReference type="PROSITE-ProRule" id="PRU00169"/>
    </source>
</evidence>
<proteinExistence type="predicted"/>
<evidence type="ECO:0000256" key="2">
    <source>
        <dbReference type="ARBA" id="ARBA00024867"/>
    </source>
</evidence>
<evidence type="ECO:0000313" key="5">
    <source>
        <dbReference type="EMBL" id="PXV95479.1"/>
    </source>
</evidence>
<dbReference type="AlphaFoldDB" id="A0A318ER76"/>
<feature type="domain" description="Response regulatory" evidence="4">
    <location>
        <begin position="3"/>
        <end position="118"/>
    </location>
</feature>
<keyword evidence="3" id="KW-0597">Phosphoprotein</keyword>
<dbReference type="CDD" id="cd17542">
    <property type="entry name" value="REC_CheY"/>
    <property type="match status" value="1"/>
</dbReference>
<comment type="function">
    <text evidence="2">May play the central regulatory role in sporulation. It may be an element of the effector pathway responsible for the activation of sporulation genes in response to nutritional stress. Spo0A may act in concert with spo0H (a sigma factor) to control the expression of some genes that are critical to the sporulation process.</text>
</comment>
<comment type="caution">
    <text evidence="5">The sequence shown here is derived from an EMBL/GenBank/DDBJ whole genome shotgun (WGS) entry which is preliminary data.</text>
</comment>
<organism evidence="5 6">
    <name type="scientific">Lachnotalea glycerini</name>
    <dbReference type="NCBI Taxonomy" id="1763509"/>
    <lineage>
        <taxon>Bacteria</taxon>
        <taxon>Bacillati</taxon>
        <taxon>Bacillota</taxon>
        <taxon>Clostridia</taxon>
        <taxon>Lachnospirales</taxon>
        <taxon>Lachnospiraceae</taxon>
        <taxon>Lachnotalea</taxon>
    </lineage>
</organism>
<dbReference type="PANTHER" id="PTHR43228">
    <property type="entry name" value="TWO-COMPONENT RESPONSE REGULATOR"/>
    <property type="match status" value="1"/>
</dbReference>
<sequence length="119" mass="13163">MKKLMIVDDASFMRISIKKMLESKNYEIVAEAGNGAEAVEMYKLHNPDIVTMDITMPVMSGIEALREIKKINSNAKVVMVSAMGQEVLIKEAIISGATSFIVKPFQSEKLLEVLEGLTK</sequence>
<evidence type="ECO:0000259" key="4">
    <source>
        <dbReference type="PROSITE" id="PS50110"/>
    </source>
</evidence>
<protein>
    <recommendedName>
        <fullName evidence="1">Stage 0 sporulation protein A homolog</fullName>
    </recommendedName>
</protein>
<name>A0A318ER76_9FIRM</name>
<accession>A0A318ER76</accession>
<reference evidence="5 6" key="1">
    <citation type="submission" date="2018-05" db="EMBL/GenBank/DDBJ databases">
        <title>Genomic Encyclopedia of Type Strains, Phase IV (KMG-IV): sequencing the most valuable type-strain genomes for metagenomic binning, comparative biology and taxonomic classification.</title>
        <authorList>
            <person name="Goeker M."/>
        </authorList>
    </citation>
    <scope>NUCLEOTIDE SEQUENCE [LARGE SCALE GENOMIC DNA]</scope>
    <source>
        <strain evidence="5 6">DSM 28816</strain>
    </source>
</reference>
<dbReference type="InterPro" id="IPR052048">
    <property type="entry name" value="ST_Response_Regulator"/>
</dbReference>